<dbReference type="KEGG" id="seri:SERIO_v1c06260"/>
<sequence>MKTKTIILSTNLVIKIFKQTNKKLTNVNFNLIKTTPEWLSTFSQSFELTTINHNQFTLSKKELHNYQANLFNKHQHYFKTLFHKANQRFIIIFILVLTLSFGLGIGGWQIYKHLNSGPTHLDHRININNDGGDYYKAQGIIQNTSSNQLRSAVQHIPNLNPNLQSAINDQMTILSTSDSLQYDGGYHLMKININANNSEIFKGSTIITMNIKANKFDISMLDGDFTHDNTLHIANIDSVSLLNALKLLPNLNPNLASALRETGIQVNNINGKVINDGQPHLITFTLDANNTSDFTGQLNCQLKLTSDKFDISNLKNDYTSSPPGKITDTSFNSLVYLITSVSNMASQLIAVVQDSHVILTTTSPLPNDGESHLFKVTINANNTLAYTGQLTVTLKAIAGKMDINSLSQDLTAKPPVVEQNTNPTSLRDALQKVQGINQTTLNVLKESNLLISTHSNLPDDGLPHEIDINLNAYKTLDYTGTATIKLMTKTIKTDITNDGGNYTSYGNIISNSVDSPALIKALKQIKQTNPVILSAINDPKVIVSTTSKLPQDDLTHDIVITVDASQAVDYSGVATILVAMVYPKTDITNWNQDLTSSPSIVEPDLNSNELLDALTKVVGLNPALKNILTLSGVTITTNSKLIYDNAPHPVDIIINANNTEHYKGQAKITLLVVATTIDLSYFSGDYSQDGSYAINGTSQAQLITAINSDTKMNPVIKTAVNTKGIIVATTTKILPNNQPTIAQITIDGTNTKTYFGKAIIKLTVKNNANDPFTIKIGIIKSDSFNGTSSSWYYSQSENFVDYLDYADSMDSFAKKYPTTTINISGDFYAWKEKKYLSVVTVPTSTIIANHANWFIDLKVGGYFVSAQQLIEFTFGIYNNYYDSSQHHNLYWQYTINEYSTTCDEGVSYNLNIDSISFSS</sequence>
<feature type="transmembrane region" description="Helical" evidence="1">
    <location>
        <begin position="89"/>
        <end position="111"/>
    </location>
</feature>
<dbReference type="PATRIC" id="fig|743698.3.peg.626"/>
<dbReference type="Proteomes" id="UP000035661">
    <property type="component" value="Chromosome"/>
</dbReference>
<dbReference type="EMBL" id="CP011856">
    <property type="protein sequence ID" value="AKM54196.1"/>
    <property type="molecule type" value="Genomic_DNA"/>
</dbReference>
<reference evidence="3" key="2">
    <citation type="submission" date="2015-06" db="EMBL/GenBank/DDBJ databases">
        <title>Complete genome sequence of Spiroplasma eriocheiris TDA-040725-5 (DSM 21848).</title>
        <authorList>
            <person name="Lo W.-S."/>
            <person name="Kuo C.-H."/>
        </authorList>
    </citation>
    <scope>NUCLEOTIDE SEQUENCE [LARGE SCALE GENOMIC DNA]</scope>
    <source>
        <strain evidence="3">TDA-040725-5</strain>
    </source>
</reference>
<dbReference type="RefSeq" id="WP_047791427.1">
    <property type="nucleotide sequence ID" value="NZ_CP011856.1"/>
</dbReference>
<accession>A0A0H3XK07</accession>
<keyword evidence="3" id="KW-1185">Reference proteome</keyword>
<evidence type="ECO:0000313" key="3">
    <source>
        <dbReference type="Proteomes" id="UP000035661"/>
    </source>
</evidence>
<dbReference type="AlphaFoldDB" id="A0A0H3XK07"/>
<keyword evidence="1" id="KW-1133">Transmembrane helix</keyword>
<name>A0A0H3XK07_9MOLU</name>
<gene>
    <name evidence="2" type="ORF">SERIO_v1c06260</name>
</gene>
<organism evidence="2 3">
    <name type="scientific">Spiroplasma eriocheiris</name>
    <dbReference type="NCBI Taxonomy" id="315358"/>
    <lineage>
        <taxon>Bacteria</taxon>
        <taxon>Bacillati</taxon>
        <taxon>Mycoplasmatota</taxon>
        <taxon>Mollicutes</taxon>
        <taxon>Entomoplasmatales</taxon>
        <taxon>Spiroplasmataceae</taxon>
        <taxon>Spiroplasma</taxon>
    </lineage>
</organism>
<evidence type="ECO:0000313" key="2">
    <source>
        <dbReference type="EMBL" id="AKM54196.1"/>
    </source>
</evidence>
<protein>
    <submittedName>
        <fullName evidence="2">Uncharacterized protein</fullName>
    </submittedName>
</protein>
<proteinExistence type="predicted"/>
<dbReference type="STRING" id="315358.SERIO_v1c06260"/>
<keyword evidence="1" id="KW-0472">Membrane</keyword>
<reference evidence="2 3" key="1">
    <citation type="journal article" date="2015" name="Genome Biol. Evol.">
        <title>Found and Lost: The Fates of Horizontally Acquired Genes in Arthropod-Symbiotic Spiroplasma.</title>
        <authorList>
            <person name="Lo W.S."/>
            <person name="Gasparich G.E."/>
            <person name="Kuo C.H."/>
        </authorList>
    </citation>
    <scope>NUCLEOTIDE SEQUENCE [LARGE SCALE GENOMIC DNA]</scope>
    <source>
        <strain evidence="3">TDA-040725-5</strain>
    </source>
</reference>
<keyword evidence="1" id="KW-0812">Transmembrane</keyword>
<evidence type="ECO:0000256" key="1">
    <source>
        <dbReference type="SAM" id="Phobius"/>
    </source>
</evidence>